<dbReference type="VEuPathDB" id="VectorBase:GAUT029533"/>
<keyword evidence="1" id="KW-0812">Transmembrane</keyword>
<feature type="transmembrane region" description="Helical" evidence="1">
    <location>
        <begin position="126"/>
        <end position="143"/>
    </location>
</feature>
<protein>
    <submittedName>
        <fullName evidence="2">Uncharacterized protein</fullName>
    </submittedName>
</protein>
<accession>A0A1A9V8R3</accession>
<feature type="transmembrane region" description="Helical" evidence="1">
    <location>
        <begin position="44"/>
        <end position="64"/>
    </location>
</feature>
<dbReference type="AlphaFoldDB" id="A0A1A9V8R3"/>
<keyword evidence="3" id="KW-1185">Reference proteome</keyword>
<feature type="transmembrane region" description="Helical" evidence="1">
    <location>
        <begin position="84"/>
        <end position="106"/>
    </location>
</feature>
<proteinExistence type="predicted"/>
<evidence type="ECO:0000313" key="2">
    <source>
        <dbReference type="EnsemblMetazoa" id="GAUT029533-PA"/>
    </source>
</evidence>
<organism evidence="2 3">
    <name type="scientific">Glossina austeni</name>
    <name type="common">Savannah tsetse fly</name>
    <dbReference type="NCBI Taxonomy" id="7395"/>
    <lineage>
        <taxon>Eukaryota</taxon>
        <taxon>Metazoa</taxon>
        <taxon>Ecdysozoa</taxon>
        <taxon>Arthropoda</taxon>
        <taxon>Hexapoda</taxon>
        <taxon>Insecta</taxon>
        <taxon>Pterygota</taxon>
        <taxon>Neoptera</taxon>
        <taxon>Endopterygota</taxon>
        <taxon>Diptera</taxon>
        <taxon>Brachycera</taxon>
        <taxon>Muscomorpha</taxon>
        <taxon>Hippoboscoidea</taxon>
        <taxon>Glossinidae</taxon>
        <taxon>Glossina</taxon>
    </lineage>
</organism>
<evidence type="ECO:0000313" key="3">
    <source>
        <dbReference type="Proteomes" id="UP000078200"/>
    </source>
</evidence>
<name>A0A1A9V8R3_GLOAU</name>
<dbReference type="Proteomes" id="UP000078200">
    <property type="component" value="Unassembled WGS sequence"/>
</dbReference>
<sequence length="158" mass="18491">MHKSKNVSCVLLKRNKDEREELIYSRLLPVLMAFGNESLALHDIQAVIVNIILIKLCAFFDFLLSRPLETTWKRCNSFHRFFLFLLLTVFPSDIYVAVCVTMIYRAPSHNADLYNAIAKLVTRRRVKITLIFMIVFQVIFHVLTDLTKQLLTDDKEKQ</sequence>
<evidence type="ECO:0000256" key="1">
    <source>
        <dbReference type="SAM" id="Phobius"/>
    </source>
</evidence>
<reference evidence="2" key="1">
    <citation type="submission" date="2020-05" db="UniProtKB">
        <authorList>
            <consortium name="EnsemblMetazoa"/>
        </authorList>
    </citation>
    <scope>IDENTIFICATION</scope>
    <source>
        <strain evidence="2">TTRI</strain>
    </source>
</reference>
<keyword evidence="1" id="KW-0472">Membrane</keyword>
<dbReference type="EnsemblMetazoa" id="GAUT029533-RA">
    <property type="protein sequence ID" value="GAUT029533-PA"/>
    <property type="gene ID" value="GAUT029533"/>
</dbReference>
<keyword evidence="1" id="KW-1133">Transmembrane helix</keyword>